<name>A0A0R3K2K0_CALMK</name>
<dbReference type="RefSeq" id="WP_057976503.1">
    <property type="nucleotide sequence ID" value="NZ_LKHP01000002.1"/>
</dbReference>
<dbReference type="STRING" id="908809.ABG79_00349"/>
<sequence length="238" mass="26778">MNIVEKLGINNEVITIVGGGGKTSIMFKIASELKSQNKRVLVTTTTKMYYPTEGQCDQYFNFDDFDIKNIKCNIIVVCKEVLRQDKVLGLDVEQIKHLLDLNIFDACIIEGDGSRGISIKAPEEFEPVVPIFSKMVIGVIGADALYKEINDKNVFRVVKFCKVTGSNKGDLLDEKVVSKLINSDNGLFKETPSMARKIAVINKVDDEYKVDICKKIFSLTDCEFAISSIKNDLFEKWR</sequence>
<keyword evidence="2" id="KW-1185">Reference proteome</keyword>
<dbReference type="Proteomes" id="UP000052015">
    <property type="component" value="Unassembled WGS sequence"/>
</dbReference>
<dbReference type="OrthoDB" id="368187at2"/>
<dbReference type="EMBL" id="LKHP01000002">
    <property type="protein sequence ID" value="KRQ87548.1"/>
    <property type="molecule type" value="Genomic_DNA"/>
</dbReference>
<dbReference type="AlphaFoldDB" id="A0A0R3K2K0"/>
<comment type="caution">
    <text evidence="1">The sequence shown here is derived from an EMBL/GenBank/DDBJ whole genome shotgun (WGS) entry which is preliminary data.</text>
</comment>
<dbReference type="NCBIfam" id="TIGR03172">
    <property type="entry name" value="selenium cofactor biosynthesis protein YqeC"/>
    <property type="match status" value="1"/>
</dbReference>
<proteinExistence type="predicted"/>
<reference evidence="1 2" key="1">
    <citation type="submission" date="2015-09" db="EMBL/GenBank/DDBJ databases">
        <title>Draft genome sequence of a Caloramator mitchellensis, a moderate thermophile from the Great Artesian Basin of Australia.</title>
        <authorList>
            <person name="Patel B.K."/>
        </authorList>
    </citation>
    <scope>NUCLEOTIDE SEQUENCE [LARGE SCALE GENOMIC DNA]</scope>
    <source>
        <strain evidence="1 2">VF08</strain>
    </source>
</reference>
<organism evidence="1 2">
    <name type="scientific">Caloramator mitchellensis</name>
    <dbReference type="NCBI Taxonomy" id="908809"/>
    <lineage>
        <taxon>Bacteria</taxon>
        <taxon>Bacillati</taxon>
        <taxon>Bacillota</taxon>
        <taxon>Clostridia</taxon>
        <taxon>Eubacteriales</taxon>
        <taxon>Clostridiaceae</taxon>
        <taxon>Caloramator</taxon>
    </lineage>
</organism>
<dbReference type="Pfam" id="PF19842">
    <property type="entry name" value="YqeC"/>
    <property type="match status" value="1"/>
</dbReference>
<dbReference type="PATRIC" id="fig|908809.3.peg.350"/>
<dbReference type="InterPro" id="IPR017587">
    <property type="entry name" value="YqeC"/>
</dbReference>
<accession>A0A0R3K2K0</accession>
<protein>
    <recommendedName>
        <fullName evidence="3">Selenium-dependent hydroxylase accessory protein YqeC</fullName>
    </recommendedName>
</protein>
<gene>
    <name evidence="1" type="ORF">ABG79_00349</name>
</gene>
<evidence type="ECO:0000313" key="1">
    <source>
        <dbReference type="EMBL" id="KRQ87548.1"/>
    </source>
</evidence>
<evidence type="ECO:0000313" key="2">
    <source>
        <dbReference type="Proteomes" id="UP000052015"/>
    </source>
</evidence>
<evidence type="ECO:0008006" key="3">
    <source>
        <dbReference type="Google" id="ProtNLM"/>
    </source>
</evidence>